<keyword evidence="1" id="KW-0812">Transmembrane</keyword>
<dbReference type="eggNOG" id="ENOG502N652">
    <property type="taxonomic scope" value="Archaea"/>
</dbReference>
<feature type="transmembrane region" description="Helical" evidence="1">
    <location>
        <begin position="57"/>
        <end position="77"/>
    </location>
</feature>
<organism evidence="2 3">
    <name type="scientific">Halogranum salarium B-1</name>
    <dbReference type="NCBI Taxonomy" id="1210908"/>
    <lineage>
        <taxon>Archaea</taxon>
        <taxon>Methanobacteriati</taxon>
        <taxon>Methanobacteriota</taxon>
        <taxon>Stenosarchaea group</taxon>
        <taxon>Halobacteria</taxon>
        <taxon>Halobacteriales</taxon>
        <taxon>Haloferacaceae</taxon>
    </lineage>
</organism>
<feature type="transmembrane region" description="Helical" evidence="1">
    <location>
        <begin position="12"/>
        <end position="45"/>
    </location>
</feature>
<dbReference type="Proteomes" id="UP000007813">
    <property type="component" value="Unassembled WGS sequence"/>
</dbReference>
<evidence type="ECO:0000313" key="2">
    <source>
        <dbReference type="EMBL" id="EJN61306.1"/>
    </source>
</evidence>
<keyword evidence="1" id="KW-1133">Transmembrane helix</keyword>
<dbReference type="InterPro" id="IPR058379">
    <property type="entry name" value="DUF8066"/>
</dbReference>
<dbReference type="OrthoDB" id="307527at2157"/>
<feature type="transmembrane region" description="Helical" evidence="1">
    <location>
        <begin position="138"/>
        <end position="155"/>
    </location>
</feature>
<dbReference type="AlphaFoldDB" id="J3JHV4"/>
<evidence type="ECO:0000256" key="1">
    <source>
        <dbReference type="SAM" id="Phobius"/>
    </source>
</evidence>
<dbReference type="EMBL" id="ALJD01000002">
    <property type="protein sequence ID" value="EJN61306.1"/>
    <property type="molecule type" value="Genomic_DNA"/>
</dbReference>
<feature type="transmembrane region" description="Helical" evidence="1">
    <location>
        <begin position="83"/>
        <end position="103"/>
    </location>
</feature>
<protein>
    <submittedName>
        <fullName evidence="2">Uncharacterized protein</fullName>
    </submittedName>
</protein>
<gene>
    <name evidence="2" type="ORF">HSB1_03470</name>
</gene>
<evidence type="ECO:0000313" key="3">
    <source>
        <dbReference type="Proteomes" id="UP000007813"/>
    </source>
</evidence>
<keyword evidence="1" id="KW-0472">Membrane</keyword>
<proteinExistence type="predicted"/>
<dbReference type="Pfam" id="PF26262">
    <property type="entry name" value="DUF8066"/>
    <property type="match status" value="1"/>
</dbReference>
<accession>J3JHV4</accession>
<comment type="caution">
    <text evidence="2">The sequence shown here is derived from an EMBL/GenBank/DDBJ whole genome shotgun (WGS) entry which is preliminary data.</text>
</comment>
<reference evidence="2 3" key="1">
    <citation type="journal article" date="2012" name="J. Bacteriol.">
        <title>Draft Genome Sequence of the Extremely Halophilic Archaeon Halogranum salarium B-1T.</title>
        <authorList>
            <person name="Kim K.K."/>
            <person name="Lee K.C."/>
            <person name="Lee J.S."/>
        </authorList>
    </citation>
    <scope>NUCLEOTIDE SEQUENCE [LARGE SCALE GENOMIC DNA]</scope>
    <source>
        <strain evidence="2 3">B-1</strain>
    </source>
</reference>
<dbReference type="RefSeq" id="WP_009365695.1">
    <property type="nucleotide sequence ID" value="NZ_ALJD01000002.1"/>
</dbReference>
<sequence length="165" mass="17095">MPSTAWKVATGTLIALVLGYAVVIASSILLGVVAATLVFLLSWLVAYARESEAVPQLSDRAFAAASALSFVVLAYSLVVAGQILFGVLAVVFIFGGAFAHAMLRHHGYPVSLGRTRTILVAVAVVLVMTYSLLVAGQILLGVIASVLLSLTAWLTSPTGPLLDDG</sequence>
<feature type="transmembrane region" description="Helical" evidence="1">
    <location>
        <begin position="115"/>
        <end position="132"/>
    </location>
</feature>
<name>J3JHV4_9EURY</name>